<reference evidence="1" key="1">
    <citation type="submission" date="2020-01" db="EMBL/GenBank/DDBJ databases">
        <authorList>
            <person name="Meier V. D."/>
            <person name="Meier V D."/>
        </authorList>
    </citation>
    <scope>NUCLEOTIDE SEQUENCE</scope>
    <source>
        <strain evidence="1">HLG_WM_MAG_01</strain>
    </source>
</reference>
<dbReference type="AlphaFoldDB" id="A0A6S6U9B5"/>
<proteinExistence type="predicted"/>
<evidence type="ECO:0000313" key="1">
    <source>
        <dbReference type="EMBL" id="CAA6825333.1"/>
    </source>
</evidence>
<name>A0A6S6U9B5_9BACT</name>
<dbReference type="EMBL" id="CACVAS010000128">
    <property type="protein sequence ID" value="CAA6825333.1"/>
    <property type="molecule type" value="Genomic_DNA"/>
</dbReference>
<organism evidence="1">
    <name type="scientific">uncultured Sulfurovum sp</name>
    <dbReference type="NCBI Taxonomy" id="269237"/>
    <lineage>
        <taxon>Bacteria</taxon>
        <taxon>Pseudomonadati</taxon>
        <taxon>Campylobacterota</taxon>
        <taxon>Epsilonproteobacteria</taxon>
        <taxon>Campylobacterales</taxon>
        <taxon>Sulfurovaceae</taxon>
        <taxon>Sulfurovum</taxon>
        <taxon>environmental samples</taxon>
    </lineage>
</organism>
<accession>A0A6S6U9B5</accession>
<protein>
    <submittedName>
        <fullName evidence="1">Uncharacterized protein</fullName>
    </submittedName>
</protein>
<sequence>MYKIGKNYKYAKGKSLEVSLELMNINTLFKENISQIKYNDKYEEDGHYKQMGFLLSLHLNDRF</sequence>
<gene>
    <name evidence="1" type="ORF">HELGO_WM7089</name>
</gene>